<dbReference type="Gene3D" id="2.170.120.30">
    <property type="match status" value="1"/>
</dbReference>
<gene>
    <name evidence="1" type="ORF">EYD46_02210</name>
</gene>
<dbReference type="Proteomes" id="UP000292372">
    <property type="component" value="Unassembled WGS sequence"/>
</dbReference>
<proteinExistence type="predicted"/>
<evidence type="ECO:0000313" key="1">
    <source>
        <dbReference type="EMBL" id="TBN19146.1"/>
    </source>
</evidence>
<dbReference type="InterPro" id="IPR053154">
    <property type="entry name" value="c-di-AMP_regulator"/>
</dbReference>
<name>A0A4Q9FTQ5_9FLAO</name>
<protein>
    <submittedName>
        <fullName evidence="1">YbbR-like domain-containing protein</fullName>
    </submittedName>
</protein>
<organism evidence="1 2">
    <name type="scientific">Hyunsoonleella pacifica</name>
    <dbReference type="NCBI Taxonomy" id="1080224"/>
    <lineage>
        <taxon>Bacteria</taxon>
        <taxon>Pseudomonadati</taxon>
        <taxon>Bacteroidota</taxon>
        <taxon>Flavobacteriia</taxon>
        <taxon>Flavobacteriales</taxon>
        <taxon>Flavobacteriaceae</taxon>
    </lineage>
</organism>
<keyword evidence="2" id="KW-1185">Reference proteome</keyword>
<dbReference type="AlphaFoldDB" id="A0A4Q9FTQ5"/>
<evidence type="ECO:0000313" key="2">
    <source>
        <dbReference type="Proteomes" id="UP000292372"/>
    </source>
</evidence>
<dbReference type="InterPro" id="IPR012505">
    <property type="entry name" value="YbbR"/>
</dbReference>
<dbReference type="PANTHER" id="PTHR37804:SF1">
    <property type="entry name" value="CDAA REGULATORY PROTEIN CDAR"/>
    <property type="match status" value="1"/>
</dbReference>
<accession>A0A4Q9FTQ5</accession>
<dbReference type="PANTHER" id="PTHR37804">
    <property type="entry name" value="CDAA REGULATORY PROTEIN CDAR"/>
    <property type="match status" value="1"/>
</dbReference>
<dbReference type="Pfam" id="PF07949">
    <property type="entry name" value="YbbR"/>
    <property type="match status" value="1"/>
</dbReference>
<comment type="caution">
    <text evidence="1">The sequence shown here is derived from an EMBL/GenBank/DDBJ whole genome shotgun (WGS) entry which is preliminary data.</text>
</comment>
<dbReference type="Gene3D" id="2.170.120.40">
    <property type="entry name" value="YbbR-like domain"/>
    <property type="match status" value="1"/>
</dbReference>
<reference evidence="1 2" key="1">
    <citation type="journal article" date="2015" name="Int. J. Syst. Evol. Microbiol.">
        <title>Hyunsoonleella pacifica sp. nov., isolated from seawater of South Pacific Gyre.</title>
        <authorList>
            <person name="Gao X."/>
            <person name="Zhang Z."/>
            <person name="Dai X."/>
            <person name="Zhang X.H."/>
        </authorList>
    </citation>
    <scope>NUCLEOTIDE SEQUENCE [LARGE SCALE GENOMIC DNA]</scope>
    <source>
        <strain evidence="1 2">SW033</strain>
    </source>
</reference>
<dbReference type="EMBL" id="SIRS01000001">
    <property type="protein sequence ID" value="TBN19146.1"/>
    <property type="molecule type" value="Genomic_DNA"/>
</dbReference>
<dbReference type="OrthoDB" id="1150187at2"/>
<sequence>MKKLKSELLASIKNKRLNVFLLFLFSAFIILIFTKLSKEYTNIVSINIKKINVPDNEVILKDSTQKLSVTLKTHGFKWLKYYINTPDISIDFSNEVYKKQNTYIYTKSVSYLNEKKPFQDNVKLLSINPDTLVFKFDTNQVKKVPVKIETDISFLPGFDILKYYTTNPDSVTIIGPLEIVRDINHIKAEKVTLKDVKEDILQTVKLELPSQSKDLKFSVETVDFIAEVEKFTEGTLTIPVKIINKPQDISIKYFPKEVKVSYYTSLDNFNNVKQNDFKVSCDFKKVTENQFVLIPELVKTPDNVKHVKLNQKQIEFIILK</sequence>